<evidence type="ECO:0000313" key="1">
    <source>
        <dbReference type="EMBL" id="KAK8973437.1"/>
    </source>
</evidence>
<comment type="caution">
    <text evidence="1">The sequence shown here is derived from an EMBL/GenBank/DDBJ whole genome shotgun (WGS) entry which is preliminary data.</text>
</comment>
<dbReference type="EMBL" id="JBBPBN010000185">
    <property type="protein sequence ID" value="KAK8973437.1"/>
    <property type="molecule type" value="Genomic_DNA"/>
</dbReference>
<keyword evidence="2" id="KW-1185">Reference proteome</keyword>
<accession>A0ABR2NB95</accession>
<proteinExistence type="predicted"/>
<name>A0ABR2NB95_9ROSI</name>
<gene>
    <name evidence="1" type="ORF">V6N11_064681</name>
</gene>
<sequence length="93" mass="10614">MFPIAKIPKIRNSPKNILSLVCSSTAVDSKPQVQLLAKEDNTAIEDVKYVHDNHYDSRIDDELRKIIADIFAANAKLRKLVNSQLRHRLKYGI</sequence>
<protein>
    <submittedName>
        <fullName evidence="1">Uncharacterized protein</fullName>
    </submittedName>
</protein>
<dbReference type="Proteomes" id="UP001396334">
    <property type="component" value="Unassembled WGS sequence"/>
</dbReference>
<reference evidence="1 2" key="1">
    <citation type="journal article" date="2024" name="G3 (Bethesda)">
        <title>Genome assembly of Hibiscus sabdariffa L. provides insights into metabolisms of medicinal natural products.</title>
        <authorList>
            <person name="Kim T."/>
        </authorList>
    </citation>
    <scope>NUCLEOTIDE SEQUENCE [LARGE SCALE GENOMIC DNA]</scope>
    <source>
        <strain evidence="1">TK-2024</strain>
        <tissue evidence="1">Old leaves</tissue>
    </source>
</reference>
<organism evidence="1 2">
    <name type="scientific">Hibiscus sabdariffa</name>
    <name type="common">roselle</name>
    <dbReference type="NCBI Taxonomy" id="183260"/>
    <lineage>
        <taxon>Eukaryota</taxon>
        <taxon>Viridiplantae</taxon>
        <taxon>Streptophyta</taxon>
        <taxon>Embryophyta</taxon>
        <taxon>Tracheophyta</taxon>
        <taxon>Spermatophyta</taxon>
        <taxon>Magnoliopsida</taxon>
        <taxon>eudicotyledons</taxon>
        <taxon>Gunneridae</taxon>
        <taxon>Pentapetalae</taxon>
        <taxon>rosids</taxon>
        <taxon>malvids</taxon>
        <taxon>Malvales</taxon>
        <taxon>Malvaceae</taxon>
        <taxon>Malvoideae</taxon>
        <taxon>Hibiscus</taxon>
    </lineage>
</organism>
<evidence type="ECO:0000313" key="2">
    <source>
        <dbReference type="Proteomes" id="UP001396334"/>
    </source>
</evidence>